<sequence>MARLLEITGKGSPFSTIIVDTRCYNPDQPFFKDEEERQTAADDAVRLFGPGQTRMIEEHFDKHAHIWENSACPDHYLGRSLYLATPEAVESGIVDWWRSQCPHIEVQRVECSHGEIFEPAMTGPVSALINEHCDLDFTRIEPQAGGAPHTRISKLAGVW</sequence>
<reference evidence="1 2" key="1">
    <citation type="submission" date="2019-04" db="EMBL/GenBank/DDBJ databases">
        <title>Friends and foes A comparative genomics study of 23 Aspergillus species from section Flavi.</title>
        <authorList>
            <consortium name="DOE Joint Genome Institute"/>
            <person name="Kjaerbolling I."/>
            <person name="Vesth T."/>
            <person name="Frisvad J.C."/>
            <person name="Nybo J.L."/>
            <person name="Theobald S."/>
            <person name="Kildgaard S."/>
            <person name="Isbrandt T."/>
            <person name="Kuo A."/>
            <person name="Sato A."/>
            <person name="Lyhne E.K."/>
            <person name="Kogle M.E."/>
            <person name="Wiebenga A."/>
            <person name="Kun R.S."/>
            <person name="Lubbers R.J."/>
            <person name="Makela M.R."/>
            <person name="Barry K."/>
            <person name="Chovatia M."/>
            <person name="Clum A."/>
            <person name="Daum C."/>
            <person name="Haridas S."/>
            <person name="He G."/>
            <person name="LaButti K."/>
            <person name="Lipzen A."/>
            <person name="Mondo S."/>
            <person name="Riley R."/>
            <person name="Salamov A."/>
            <person name="Simmons B.A."/>
            <person name="Magnuson J.K."/>
            <person name="Henrissat B."/>
            <person name="Mortensen U.H."/>
            <person name="Larsen T.O."/>
            <person name="Devries R.P."/>
            <person name="Grigoriev I.V."/>
            <person name="Machida M."/>
            <person name="Baker S.E."/>
            <person name="Andersen M.R."/>
        </authorList>
    </citation>
    <scope>NUCLEOTIDE SEQUENCE [LARGE SCALE GENOMIC DNA]</scope>
    <source>
        <strain evidence="1 2">CBS 117625</strain>
    </source>
</reference>
<name>A0A5N6T561_ASPPS</name>
<dbReference type="EMBL" id="ML743558">
    <property type="protein sequence ID" value="KAE8141331.1"/>
    <property type="molecule type" value="Genomic_DNA"/>
</dbReference>
<dbReference type="Proteomes" id="UP000325672">
    <property type="component" value="Unassembled WGS sequence"/>
</dbReference>
<proteinExistence type="predicted"/>
<protein>
    <submittedName>
        <fullName evidence="1">Uncharacterized protein</fullName>
    </submittedName>
</protein>
<keyword evidence="2" id="KW-1185">Reference proteome</keyword>
<dbReference type="OrthoDB" id="10547527at2759"/>
<dbReference type="RefSeq" id="XP_031917394.1">
    <property type="nucleotide sequence ID" value="XM_032053614.1"/>
</dbReference>
<organism evidence="1 2">
    <name type="scientific">Aspergillus pseudotamarii</name>
    <dbReference type="NCBI Taxonomy" id="132259"/>
    <lineage>
        <taxon>Eukaryota</taxon>
        <taxon>Fungi</taxon>
        <taxon>Dikarya</taxon>
        <taxon>Ascomycota</taxon>
        <taxon>Pezizomycotina</taxon>
        <taxon>Eurotiomycetes</taxon>
        <taxon>Eurotiomycetidae</taxon>
        <taxon>Eurotiales</taxon>
        <taxon>Aspergillaceae</taxon>
        <taxon>Aspergillus</taxon>
        <taxon>Aspergillus subgen. Circumdati</taxon>
    </lineage>
</organism>
<dbReference type="GeneID" id="43637824"/>
<evidence type="ECO:0000313" key="2">
    <source>
        <dbReference type="Proteomes" id="UP000325672"/>
    </source>
</evidence>
<dbReference type="AlphaFoldDB" id="A0A5N6T561"/>
<evidence type="ECO:0000313" key="1">
    <source>
        <dbReference type="EMBL" id="KAE8141331.1"/>
    </source>
</evidence>
<accession>A0A5N6T561</accession>
<gene>
    <name evidence="1" type="ORF">BDV38DRAFT_237702</name>
</gene>